<dbReference type="RefSeq" id="WP_264543868.1">
    <property type="nucleotide sequence ID" value="NZ_BAABIP010000007.1"/>
</dbReference>
<dbReference type="InterPro" id="IPR025554">
    <property type="entry name" value="DUF4140"/>
</dbReference>
<dbReference type="Gene3D" id="2.170.130.10">
    <property type="entry name" value="TonB-dependent receptor, plug domain"/>
    <property type="match status" value="1"/>
</dbReference>
<dbReference type="InterPro" id="IPR012910">
    <property type="entry name" value="Plug_dom"/>
</dbReference>
<dbReference type="Pfam" id="PF13600">
    <property type="entry name" value="DUF4140"/>
    <property type="match status" value="1"/>
</dbReference>
<dbReference type="InterPro" id="IPR011935">
    <property type="entry name" value="CHP02231"/>
</dbReference>
<reference evidence="6" key="1">
    <citation type="journal article" date="2019" name="Int. J. Syst. Evol. Microbiol.">
        <title>The Global Catalogue of Microorganisms (GCM) 10K type strain sequencing project: providing services to taxonomists for standard genome sequencing and annotation.</title>
        <authorList>
            <consortium name="The Broad Institute Genomics Platform"/>
            <consortium name="The Broad Institute Genome Sequencing Center for Infectious Disease"/>
            <person name="Wu L."/>
            <person name="Ma J."/>
        </authorList>
    </citation>
    <scope>NUCLEOTIDE SEQUENCE [LARGE SCALE GENOMIC DNA]</scope>
    <source>
        <strain evidence="6">JCM 18198</strain>
    </source>
</reference>
<evidence type="ECO:0000259" key="4">
    <source>
        <dbReference type="Pfam" id="PF13600"/>
    </source>
</evidence>
<sequence length="599" mass="67361">MKKIFLLALFIVSTITFAQKPIFTQAKVKSATVYFNAAEITQNTSIILPNGTSEIVIKNVANHLNENSIQIGVPPNITILSVQFTNDYISEYAIDENSPTIKKVKDSIHLLQKEINRITNTKISEQKTIELLDKNQQVFGQNSGLSVLELTKMVDYYKSKRTEISNSINTLDEKEKKLHESLALLNAKIEVNTNKEEKISTGKLVLQVMNTVAGNMSLDISYLTQSASWSPFYDLRADSVREPINMMYKAQVVQNTGIDWKKVKLTLSSGNPTQNNQAPILNSWFLRYGYTNYGDQNNGVINQLQGKVSGLQIDKKVEEKIVLRGARSVTSDKKALVIIDGQISSEEELKQLSSENILNTNVLKGPQGNALYGSDGANGVIVVNTKKMNDYTNILENQLNISFDIDIPYDILSNGKIHSVALKEIKIPATYKYYAAPRIEKEGFLLAEISDYGKYNLLKGEANIIFEGMYVGKTFINANQTSDTLHLSMGRDKKVSIKREKVTDKSGTKFLSSKKEQTFTYDITIRNNKKETIDLLLKDQYPLSMDKDVEIELLSKDGAKVNSETGVLTWNINLKPNETKKLRISYTVKYPKEKVIENL</sequence>
<keyword evidence="6" id="KW-1185">Reference proteome</keyword>
<evidence type="ECO:0000313" key="6">
    <source>
        <dbReference type="Proteomes" id="UP001500141"/>
    </source>
</evidence>
<dbReference type="SUPFAM" id="SSF56935">
    <property type="entry name" value="Porins"/>
    <property type="match status" value="1"/>
</dbReference>
<dbReference type="PANTHER" id="PTHR31005:SF8">
    <property type="entry name" value="DUF4139 DOMAIN-CONTAINING PROTEIN"/>
    <property type="match status" value="1"/>
</dbReference>
<feature type="domain" description="TonB-dependent receptor plug" evidence="2">
    <location>
        <begin position="298"/>
        <end position="380"/>
    </location>
</feature>
<feature type="domain" description="DUF4139" evidence="3">
    <location>
        <begin position="218"/>
        <end position="592"/>
    </location>
</feature>
<dbReference type="Pfam" id="PF13598">
    <property type="entry name" value="DUF4139"/>
    <property type="match status" value="1"/>
</dbReference>
<accession>A0ABP8ZPG8</accession>
<protein>
    <submittedName>
        <fullName evidence="5">DUF4139 domain-containing protein</fullName>
    </submittedName>
</protein>
<comment type="caution">
    <text evidence="5">The sequence shown here is derived from an EMBL/GenBank/DDBJ whole genome shotgun (WGS) entry which is preliminary data.</text>
</comment>
<dbReference type="Pfam" id="PF07715">
    <property type="entry name" value="Plug"/>
    <property type="match status" value="1"/>
</dbReference>
<dbReference type="InterPro" id="IPR037066">
    <property type="entry name" value="Plug_dom_sf"/>
</dbReference>
<evidence type="ECO:0000259" key="2">
    <source>
        <dbReference type="Pfam" id="PF07715"/>
    </source>
</evidence>
<name>A0ABP8ZPG8_9FLAO</name>
<dbReference type="NCBIfam" id="TIGR02231">
    <property type="entry name" value="mucoidy inhibitor MuiA family protein"/>
    <property type="match status" value="2"/>
</dbReference>
<dbReference type="InterPro" id="IPR037291">
    <property type="entry name" value="DUF4139"/>
</dbReference>
<gene>
    <name evidence="5" type="ORF">GCM10023230_09700</name>
</gene>
<dbReference type="PANTHER" id="PTHR31005">
    <property type="entry name" value="DUF4139 DOMAIN-CONTAINING PROTEIN"/>
    <property type="match status" value="1"/>
</dbReference>
<organism evidence="5 6">
    <name type="scientific">Flavobacterium hankyongi</name>
    <dbReference type="NCBI Taxonomy" id="1176532"/>
    <lineage>
        <taxon>Bacteria</taxon>
        <taxon>Pseudomonadati</taxon>
        <taxon>Bacteroidota</taxon>
        <taxon>Flavobacteriia</taxon>
        <taxon>Flavobacteriales</taxon>
        <taxon>Flavobacteriaceae</taxon>
        <taxon>Flavobacterium</taxon>
    </lineage>
</organism>
<feature type="signal peptide" evidence="1">
    <location>
        <begin position="1"/>
        <end position="18"/>
    </location>
</feature>
<evidence type="ECO:0000313" key="5">
    <source>
        <dbReference type="EMBL" id="GAA4762438.1"/>
    </source>
</evidence>
<evidence type="ECO:0000259" key="3">
    <source>
        <dbReference type="Pfam" id="PF13598"/>
    </source>
</evidence>
<feature type="domain" description="DUF4140" evidence="4">
    <location>
        <begin position="31"/>
        <end position="132"/>
    </location>
</feature>
<dbReference type="EMBL" id="BAABIP010000007">
    <property type="protein sequence ID" value="GAA4762438.1"/>
    <property type="molecule type" value="Genomic_DNA"/>
</dbReference>
<evidence type="ECO:0000256" key="1">
    <source>
        <dbReference type="SAM" id="SignalP"/>
    </source>
</evidence>
<keyword evidence="1" id="KW-0732">Signal</keyword>
<dbReference type="Proteomes" id="UP001500141">
    <property type="component" value="Unassembled WGS sequence"/>
</dbReference>
<feature type="chain" id="PRO_5045554754" evidence="1">
    <location>
        <begin position="19"/>
        <end position="599"/>
    </location>
</feature>
<proteinExistence type="predicted"/>